<sequence>MFVNSMSTRVRYAETDQMGVVYYGNYPQYFEIGRVEALRSLGLTYKEMENRGIMLPVLKLEVKYLAPATYDDLIEIRTEIREMPNTRITFHHEIRNEEGKLLTIGLVQLVFVDIKSRKPLMAPDYFLDLIAPQITASK</sequence>
<dbReference type="Pfam" id="PF13279">
    <property type="entry name" value="4HBT_2"/>
    <property type="match status" value="1"/>
</dbReference>
<gene>
    <name evidence="3" type="ORF">H4K34_18095</name>
</gene>
<dbReference type="PANTHER" id="PTHR31793:SF27">
    <property type="entry name" value="NOVEL THIOESTERASE SUPERFAMILY DOMAIN AND SAPOSIN A-TYPE DOMAIN CONTAINING PROTEIN (0610012H03RIK)"/>
    <property type="match status" value="1"/>
</dbReference>
<evidence type="ECO:0000313" key="3">
    <source>
        <dbReference type="EMBL" id="QNR24255.1"/>
    </source>
</evidence>
<dbReference type="InterPro" id="IPR029069">
    <property type="entry name" value="HotDog_dom_sf"/>
</dbReference>
<dbReference type="InterPro" id="IPR050563">
    <property type="entry name" value="4-hydroxybenzoyl-CoA_TE"/>
</dbReference>
<accession>A0A7H0VEV7</accession>
<dbReference type="Proteomes" id="UP000516305">
    <property type="component" value="Chromosome"/>
</dbReference>
<protein>
    <submittedName>
        <fullName evidence="3">Acyl-CoA thioesterase</fullName>
    </submittedName>
</protein>
<keyword evidence="4" id="KW-1185">Reference proteome</keyword>
<comment type="similarity">
    <text evidence="1">Belongs to the 4-hydroxybenzoyl-CoA thioesterase family.</text>
</comment>
<dbReference type="KEGG" id="chyd:H4K34_18095"/>
<evidence type="ECO:0000256" key="1">
    <source>
        <dbReference type="ARBA" id="ARBA00005953"/>
    </source>
</evidence>
<dbReference type="InterPro" id="IPR006684">
    <property type="entry name" value="YbgC/YbaW"/>
</dbReference>
<proteinExistence type="inferred from homology"/>
<dbReference type="NCBIfam" id="TIGR00051">
    <property type="entry name" value="YbgC/FadM family acyl-CoA thioesterase"/>
    <property type="match status" value="1"/>
</dbReference>
<evidence type="ECO:0000313" key="4">
    <source>
        <dbReference type="Proteomes" id="UP000516305"/>
    </source>
</evidence>
<name>A0A7H0VEV7_9FLAO</name>
<dbReference type="AlphaFoldDB" id="A0A7H0VEV7"/>
<keyword evidence="2" id="KW-0378">Hydrolase</keyword>
<dbReference type="PIRSF" id="PIRSF003230">
    <property type="entry name" value="YbgC"/>
    <property type="match status" value="1"/>
</dbReference>
<dbReference type="RefSeq" id="WP_210758784.1">
    <property type="nucleotide sequence ID" value="NZ_CP060139.1"/>
</dbReference>
<dbReference type="Gene3D" id="3.10.129.10">
    <property type="entry name" value="Hotdog Thioesterase"/>
    <property type="match status" value="1"/>
</dbReference>
<dbReference type="CDD" id="cd00586">
    <property type="entry name" value="4HBT"/>
    <property type="match status" value="1"/>
</dbReference>
<dbReference type="EMBL" id="CP060139">
    <property type="protein sequence ID" value="QNR24255.1"/>
    <property type="molecule type" value="Genomic_DNA"/>
</dbReference>
<reference evidence="3 4" key="1">
    <citation type="submission" date="2020-08" db="EMBL/GenBank/DDBJ databases">
        <title>Croceimicrobium hydrocarbonivorans gen. nov., sp. nov., a novel marine bacterium isolated from a bacterial consortium that degrades polyethylene terephthalate.</title>
        <authorList>
            <person name="Liu R."/>
        </authorList>
    </citation>
    <scope>NUCLEOTIDE SEQUENCE [LARGE SCALE GENOMIC DNA]</scope>
    <source>
        <strain evidence="3 4">A20-9</strain>
    </source>
</reference>
<dbReference type="PANTHER" id="PTHR31793">
    <property type="entry name" value="4-HYDROXYBENZOYL-COA THIOESTERASE FAMILY MEMBER"/>
    <property type="match status" value="1"/>
</dbReference>
<organism evidence="3 4">
    <name type="scientific">Croceimicrobium hydrocarbonivorans</name>
    <dbReference type="NCBI Taxonomy" id="2761580"/>
    <lineage>
        <taxon>Bacteria</taxon>
        <taxon>Pseudomonadati</taxon>
        <taxon>Bacteroidota</taxon>
        <taxon>Flavobacteriia</taxon>
        <taxon>Flavobacteriales</taxon>
        <taxon>Owenweeksiaceae</taxon>
        <taxon>Croceimicrobium</taxon>
    </lineage>
</organism>
<dbReference type="SUPFAM" id="SSF54637">
    <property type="entry name" value="Thioesterase/thiol ester dehydrase-isomerase"/>
    <property type="match status" value="1"/>
</dbReference>
<dbReference type="GO" id="GO:0047617">
    <property type="term" value="F:fatty acyl-CoA hydrolase activity"/>
    <property type="evidence" value="ECO:0007669"/>
    <property type="project" value="TreeGrafter"/>
</dbReference>
<evidence type="ECO:0000256" key="2">
    <source>
        <dbReference type="ARBA" id="ARBA00022801"/>
    </source>
</evidence>